<dbReference type="HOGENOM" id="CLU_348838_0_0_1"/>
<dbReference type="InterPro" id="IPR007111">
    <property type="entry name" value="NACHT_NTPase"/>
</dbReference>
<dbReference type="InterPro" id="IPR056884">
    <property type="entry name" value="NPHP3-like_N"/>
</dbReference>
<dbReference type="OrthoDB" id="1577640at2759"/>
<sequence length="808" mass="90674">MLFADHSTDDEKQAALQWLFPAGLEQVLTQEYNLKLRQPGTWSWFLNEDKYQEWKISARSKLWLHGIPGAGKTILVSTMIDDLAKDLSNDHGLAFFFCDFKTAETQDVPNILRSLIKQFVLQDEGGSAMIALLDFRERHSRGPTIIQSAQYLELLHKVVQPFTSSSIVIDGLDEIRHNRPAVLEDLTTIQNSASSINLLFSSRREVDIEEQLRDFQKLSVSASESDLKLYVAAELGTRIRRKQLKIGDPDLKGDIIARLATGAGGMFRWAACQVDYLCGLKTDLARRNALDKLPHGLTATYESTLSRILDMQQETQELVRQTLQWVSFANMPLHASTLVQALAIRPGEYHFEPTAVPAEEDVLETCSSLINRQADGALVFAHFTVPEYLSSIDIDGTPQFAKFRLSETEANYLIGSVCLTYLNLDVFSATPLDESALNKLADYEEDETDMRLVTTPVLSSRASILADDDPLGQVPVSAGLLIADGKPVQALKTQRQKSTFGTLEDALGRWLDTKPLMVYSARYWHHHCGDHLGNSLIADMSHRLFHPEKPEQFFWWSQSFLHLVIHAKTTTLYPDAQTLHWASCLALYEVCDWLLQNGVDVNRCSSLGRPFECLLLSTTALADYDVRPPFSNFPPPDRKAMTARAKIAQLFLENGLSLKELGSRPIKTLDDRNIPHTPLAIALVADPHNEELISNLLARYDSETSIDIFNIFKDNVIGRAHCDIAHIPRGYVAFVNAINPETLDSAAQRQYQALVQRIDSCQICSSQYHEPDEDTSVLSLLGIERLRRWFSVSAHRGQLPALKASLSN</sequence>
<dbReference type="Pfam" id="PF24883">
    <property type="entry name" value="NPHP3_N"/>
    <property type="match status" value="1"/>
</dbReference>
<dbReference type="SUPFAM" id="SSF52540">
    <property type="entry name" value="P-loop containing nucleoside triphosphate hydrolases"/>
    <property type="match status" value="1"/>
</dbReference>
<evidence type="ECO:0000313" key="4">
    <source>
        <dbReference type="Proteomes" id="UP000053599"/>
    </source>
</evidence>
<dbReference type="Proteomes" id="UP000053599">
    <property type="component" value="Unassembled WGS sequence"/>
</dbReference>
<proteinExistence type="predicted"/>
<organism evidence="3 4">
    <name type="scientific">Exophiala sideris</name>
    <dbReference type="NCBI Taxonomy" id="1016849"/>
    <lineage>
        <taxon>Eukaryota</taxon>
        <taxon>Fungi</taxon>
        <taxon>Dikarya</taxon>
        <taxon>Ascomycota</taxon>
        <taxon>Pezizomycotina</taxon>
        <taxon>Eurotiomycetes</taxon>
        <taxon>Chaetothyriomycetidae</taxon>
        <taxon>Chaetothyriales</taxon>
        <taxon>Herpotrichiellaceae</taxon>
        <taxon>Exophiala</taxon>
    </lineage>
</organism>
<dbReference type="AlphaFoldDB" id="A0A0D1XHQ2"/>
<keyword evidence="1" id="KW-0677">Repeat</keyword>
<accession>A0A0D1XHQ2</accession>
<dbReference type="STRING" id="1016849.A0A0D1XHQ2"/>
<evidence type="ECO:0000256" key="1">
    <source>
        <dbReference type="ARBA" id="ARBA00022737"/>
    </source>
</evidence>
<dbReference type="InterPro" id="IPR027417">
    <property type="entry name" value="P-loop_NTPase"/>
</dbReference>
<dbReference type="PANTHER" id="PTHR10039">
    <property type="entry name" value="AMELOGENIN"/>
    <property type="match status" value="1"/>
</dbReference>
<gene>
    <name evidence="3" type="ORF">PV11_03240</name>
</gene>
<feature type="domain" description="NACHT" evidence="2">
    <location>
        <begin position="60"/>
        <end position="212"/>
    </location>
</feature>
<protein>
    <recommendedName>
        <fullName evidence="2">NACHT domain-containing protein</fullName>
    </recommendedName>
</protein>
<dbReference type="Gene3D" id="3.40.50.300">
    <property type="entry name" value="P-loop containing nucleotide triphosphate hydrolases"/>
    <property type="match status" value="1"/>
</dbReference>
<name>A0A0D1XHQ2_9EURO</name>
<evidence type="ECO:0000259" key="2">
    <source>
        <dbReference type="PROSITE" id="PS50837"/>
    </source>
</evidence>
<reference evidence="3 4" key="1">
    <citation type="submission" date="2015-01" db="EMBL/GenBank/DDBJ databases">
        <title>The Genome Sequence of Exophiala sideris CBS121828.</title>
        <authorList>
            <consortium name="The Broad Institute Genomics Platform"/>
            <person name="Cuomo C."/>
            <person name="de Hoog S."/>
            <person name="Gorbushina A."/>
            <person name="Stielow B."/>
            <person name="Teixiera M."/>
            <person name="Abouelleil A."/>
            <person name="Chapman S.B."/>
            <person name="Priest M."/>
            <person name="Young S.K."/>
            <person name="Wortman J."/>
            <person name="Nusbaum C."/>
            <person name="Birren B."/>
        </authorList>
    </citation>
    <scope>NUCLEOTIDE SEQUENCE [LARGE SCALE GENOMIC DNA]</scope>
    <source>
        <strain evidence="3 4">CBS 121828</strain>
    </source>
</reference>
<dbReference type="PANTHER" id="PTHR10039:SF15">
    <property type="entry name" value="NACHT DOMAIN-CONTAINING PROTEIN"/>
    <property type="match status" value="1"/>
</dbReference>
<evidence type="ECO:0000313" key="3">
    <source>
        <dbReference type="EMBL" id="KIV87711.1"/>
    </source>
</evidence>
<dbReference type="PROSITE" id="PS50837">
    <property type="entry name" value="NACHT"/>
    <property type="match status" value="1"/>
</dbReference>
<dbReference type="EMBL" id="KN846951">
    <property type="protein sequence ID" value="KIV87711.1"/>
    <property type="molecule type" value="Genomic_DNA"/>
</dbReference>